<evidence type="ECO:0000313" key="3">
    <source>
        <dbReference type="EMBL" id="MPV86476.1"/>
    </source>
</evidence>
<dbReference type="Proteomes" id="UP000471298">
    <property type="component" value="Unassembled WGS sequence"/>
</dbReference>
<comment type="similarity">
    <text evidence="1">Belongs to the transposase 8 family.</text>
</comment>
<dbReference type="InterPro" id="IPR002514">
    <property type="entry name" value="Transposase_8"/>
</dbReference>
<name>A0A6N7F3M3_9GAMM</name>
<evidence type="ECO:0000313" key="4">
    <source>
        <dbReference type="Proteomes" id="UP000471298"/>
    </source>
</evidence>
<proteinExistence type="inferred from homology"/>
<dbReference type="GO" id="GO:0006313">
    <property type="term" value="P:DNA transposition"/>
    <property type="evidence" value="ECO:0007669"/>
    <property type="project" value="InterPro"/>
</dbReference>
<dbReference type="InterPro" id="IPR009057">
    <property type="entry name" value="Homeodomain-like_sf"/>
</dbReference>
<keyword evidence="2" id="KW-0175">Coiled coil</keyword>
<organism evidence="3 4">
    <name type="scientific">Ostreibacterium oceani</name>
    <dbReference type="NCBI Taxonomy" id="2654998"/>
    <lineage>
        <taxon>Bacteria</taxon>
        <taxon>Pseudomonadati</taxon>
        <taxon>Pseudomonadota</taxon>
        <taxon>Gammaproteobacteria</taxon>
        <taxon>Cardiobacteriales</taxon>
        <taxon>Ostreibacteriaceae</taxon>
        <taxon>Ostreibacterium</taxon>
    </lineage>
</organism>
<evidence type="ECO:0000256" key="2">
    <source>
        <dbReference type="SAM" id="Coils"/>
    </source>
</evidence>
<dbReference type="EMBL" id="WHNW01000007">
    <property type="protein sequence ID" value="MPV86476.1"/>
    <property type="molecule type" value="Genomic_DNA"/>
</dbReference>
<gene>
    <name evidence="3" type="ORF">GCU85_06995</name>
</gene>
<dbReference type="GO" id="GO:0004803">
    <property type="term" value="F:transposase activity"/>
    <property type="evidence" value="ECO:0007669"/>
    <property type="project" value="InterPro"/>
</dbReference>
<comment type="caution">
    <text evidence="3">The sequence shown here is derived from an EMBL/GenBank/DDBJ whole genome shotgun (WGS) entry which is preliminary data.</text>
</comment>
<dbReference type="SUPFAM" id="SSF46689">
    <property type="entry name" value="Homeodomain-like"/>
    <property type="match status" value="1"/>
</dbReference>
<sequence>MPKFSPERKEAILVKLLSPDLISIADLARKEGISDKTLYAWRDQAKKSGAFMPNKNHSAHFNRQTKLTVVLETQAMNAHELSAYCREKGLYPKQVNEWRDACLHAMEKDVVDPKVVRAQVRDLQQNKKALERELRRKNKDLAEAAALRRLDVDRRIPSLNQRVSNDDRSCWQCPSFVVVNT</sequence>
<accession>A0A6N7F3M3</accession>
<protein>
    <submittedName>
        <fullName evidence="3">Transposase</fullName>
    </submittedName>
</protein>
<dbReference type="RefSeq" id="WP_152810468.1">
    <property type="nucleotide sequence ID" value="NZ_WHNW01000007.1"/>
</dbReference>
<dbReference type="InParanoid" id="A0A6N7F3M3"/>
<feature type="coiled-coil region" evidence="2">
    <location>
        <begin position="120"/>
        <end position="147"/>
    </location>
</feature>
<dbReference type="GO" id="GO:0003677">
    <property type="term" value="F:DNA binding"/>
    <property type="evidence" value="ECO:0007669"/>
    <property type="project" value="InterPro"/>
</dbReference>
<keyword evidence="4" id="KW-1185">Reference proteome</keyword>
<evidence type="ECO:0000256" key="1">
    <source>
        <dbReference type="ARBA" id="ARBA00009964"/>
    </source>
</evidence>
<dbReference type="Pfam" id="PF01527">
    <property type="entry name" value="HTH_Tnp_1"/>
    <property type="match status" value="1"/>
</dbReference>
<reference evidence="3 4" key="1">
    <citation type="submission" date="2019-10" db="EMBL/GenBank/DDBJ databases">
        <title>Cardiobacteriales fam. a chemoheterotrophic member of the order Cardiobacteriales, and proposal of Cardiobacteriales fam. nov.</title>
        <authorList>
            <person name="Wang C."/>
        </authorList>
    </citation>
    <scope>NUCLEOTIDE SEQUENCE [LARGE SCALE GENOMIC DNA]</scope>
    <source>
        <strain evidence="3 4">ML27</strain>
    </source>
</reference>
<dbReference type="AlphaFoldDB" id="A0A6N7F3M3"/>